<evidence type="ECO:0000313" key="3">
    <source>
        <dbReference type="Proteomes" id="UP000653472"/>
    </source>
</evidence>
<dbReference type="EMBL" id="JAAVXB010000002">
    <property type="protein sequence ID" value="NKF21424.1"/>
    <property type="molecule type" value="Genomic_DNA"/>
</dbReference>
<dbReference type="SUPFAM" id="SSF48452">
    <property type="entry name" value="TPR-like"/>
    <property type="match status" value="1"/>
</dbReference>
<keyword evidence="1" id="KW-0802">TPR repeat</keyword>
<dbReference type="InterPro" id="IPR011990">
    <property type="entry name" value="TPR-like_helical_dom_sf"/>
</dbReference>
<gene>
    <name evidence="2" type="ORF">G7Y82_03770</name>
</gene>
<dbReference type="AlphaFoldDB" id="A0A969W8G0"/>
<keyword evidence="3" id="KW-1185">Reference proteome</keyword>
<dbReference type="InterPro" id="IPR019734">
    <property type="entry name" value="TPR_rpt"/>
</dbReference>
<evidence type="ECO:0000313" key="2">
    <source>
        <dbReference type="EMBL" id="NKF21424.1"/>
    </source>
</evidence>
<sequence>MSISLLLGGCASAGGSRSPDELAADSAATEKSVHVDLIRKMLDQGQYYAALAHIQQQQQATGNSEQLRYLEADARRQLGQTAAAQTLYRGLLQTQYAAEAYHGLGLLYASSNMNLAIQYLREAARRRPTNAKMRNDLGYALMSAGRYSEALPELSTAVELDSTNDQARNNLLMLLLVTGDERRAQQVINQAAIPPDVVARMRADAKRMQARVAGTGAGK</sequence>
<reference evidence="2" key="1">
    <citation type="submission" date="2020-03" db="EMBL/GenBank/DDBJ databases">
        <title>Solimonas marina sp. nov., isolated from deep seawater of the Pacific Ocean.</title>
        <authorList>
            <person name="Liu X."/>
            <person name="Lai Q."/>
            <person name="Sun F."/>
            <person name="Gai Y."/>
            <person name="Li G."/>
            <person name="Shao Z."/>
        </authorList>
    </citation>
    <scope>NUCLEOTIDE SEQUENCE</scope>
    <source>
        <strain evidence="2">C16B3</strain>
    </source>
</reference>
<protein>
    <submittedName>
        <fullName evidence="2">Tetratricopeptide repeat protein</fullName>
    </submittedName>
</protein>
<evidence type="ECO:0000256" key="1">
    <source>
        <dbReference type="PROSITE-ProRule" id="PRU00339"/>
    </source>
</evidence>
<comment type="caution">
    <text evidence="2">The sequence shown here is derived from an EMBL/GenBank/DDBJ whole genome shotgun (WGS) entry which is preliminary data.</text>
</comment>
<dbReference type="RefSeq" id="WP_168146693.1">
    <property type="nucleotide sequence ID" value="NZ_JAAVXB010000002.1"/>
</dbReference>
<dbReference type="Gene3D" id="1.25.40.10">
    <property type="entry name" value="Tetratricopeptide repeat domain"/>
    <property type="match status" value="1"/>
</dbReference>
<proteinExistence type="predicted"/>
<name>A0A969W8G0_9GAMM</name>
<dbReference type="Proteomes" id="UP000653472">
    <property type="component" value="Unassembled WGS sequence"/>
</dbReference>
<dbReference type="Pfam" id="PF14561">
    <property type="entry name" value="TPR_20"/>
    <property type="match status" value="1"/>
</dbReference>
<dbReference type="SMART" id="SM00028">
    <property type="entry name" value="TPR"/>
    <property type="match status" value="2"/>
</dbReference>
<accession>A0A969W8G0</accession>
<feature type="repeat" description="TPR" evidence="1">
    <location>
        <begin position="131"/>
        <end position="164"/>
    </location>
</feature>
<organism evidence="2 3">
    <name type="scientific">Solimonas marina</name>
    <dbReference type="NCBI Taxonomy" id="2714601"/>
    <lineage>
        <taxon>Bacteria</taxon>
        <taxon>Pseudomonadati</taxon>
        <taxon>Pseudomonadota</taxon>
        <taxon>Gammaproteobacteria</taxon>
        <taxon>Nevskiales</taxon>
        <taxon>Nevskiaceae</taxon>
        <taxon>Solimonas</taxon>
    </lineage>
</organism>
<dbReference type="PROSITE" id="PS50005">
    <property type="entry name" value="TPR"/>
    <property type="match status" value="1"/>
</dbReference>